<dbReference type="PANTHER" id="PTHR30146">
    <property type="entry name" value="LACI-RELATED TRANSCRIPTIONAL REPRESSOR"/>
    <property type="match status" value="1"/>
</dbReference>
<proteinExistence type="predicted"/>
<dbReference type="RefSeq" id="WP_220160897.1">
    <property type="nucleotide sequence ID" value="NZ_CP080507.1"/>
</dbReference>
<gene>
    <name evidence="5" type="ORF">K0B96_10715</name>
</gene>
<dbReference type="CDD" id="cd01392">
    <property type="entry name" value="HTH_LacI"/>
    <property type="match status" value="1"/>
</dbReference>
<sequence>MLPAPVTLSVLAKNCQLSVATVSRALSGHPNVKPEVRARVLRVAEQCGYRRNQLVSELMGQMRGRRTQQFIGNLAVVHVPTPSQPAMRPMQRRMITSAQARGQELGFAVEVFSLNRESGGPATLGRVLRARGIVGVIFLQPNSNDTTNGFPWANFATLQIDYGSPIPKLHTVCLDHHLTLTSALGQLRSLGYGRAGMFIERHKDERLIHKWSAAFRSFQENQGGIDHLPVLMADHMNPATFMDWYRRHRPDLIIGHVDQVLGWLRAAGVSAPADIGFFNLNWNERSETCAGLDLQPELHGIVAVETIAAQIHRHESGLPDDPRTVAISGKWVDGPTVRATAAAPERHAAPTH</sequence>
<dbReference type="PROSITE" id="PS50932">
    <property type="entry name" value="HTH_LACI_2"/>
    <property type="match status" value="1"/>
</dbReference>
<dbReference type="Gene3D" id="1.10.260.40">
    <property type="entry name" value="lambda repressor-like DNA-binding domains"/>
    <property type="match status" value="1"/>
</dbReference>
<dbReference type="SMART" id="SM00354">
    <property type="entry name" value="HTH_LACI"/>
    <property type="match status" value="1"/>
</dbReference>
<accession>A0A8F9TU28</accession>
<name>A0A8F9TU28_9BACT</name>
<evidence type="ECO:0000256" key="2">
    <source>
        <dbReference type="ARBA" id="ARBA00023125"/>
    </source>
</evidence>
<protein>
    <submittedName>
        <fullName evidence="5">LacI family DNA-binding transcriptional regulator</fullName>
    </submittedName>
</protein>
<evidence type="ECO:0000259" key="4">
    <source>
        <dbReference type="PROSITE" id="PS50932"/>
    </source>
</evidence>
<dbReference type="GO" id="GO:0003700">
    <property type="term" value="F:DNA-binding transcription factor activity"/>
    <property type="evidence" value="ECO:0007669"/>
    <property type="project" value="TreeGrafter"/>
</dbReference>
<evidence type="ECO:0000256" key="3">
    <source>
        <dbReference type="ARBA" id="ARBA00023163"/>
    </source>
</evidence>
<keyword evidence="1" id="KW-0805">Transcription regulation</keyword>
<evidence type="ECO:0000313" key="5">
    <source>
        <dbReference type="EMBL" id="QYM77793.1"/>
    </source>
</evidence>
<dbReference type="SUPFAM" id="SSF53822">
    <property type="entry name" value="Periplasmic binding protein-like I"/>
    <property type="match status" value="1"/>
</dbReference>
<dbReference type="InterPro" id="IPR010982">
    <property type="entry name" value="Lambda_DNA-bd_dom_sf"/>
</dbReference>
<keyword evidence="6" id="KW-1185">Reference proteome</keyword>
<evidence type="ECO:0000313" key="6">
    <source>
        <dbReference type="Proteomes" id="UP000825051"/>
    </source>
</evidence>
<evidence type="ECO:0000256" key="1">
    <source>
        <dbReference type="ARBA" id="ARBA00023015"/>
    </source>
</evidence>
<dbReference type="KEGG" id="ole:K0B96_10715"/>
<dbReference type="Proteomes" id="UP000825051">
    <property type="component" value="Chromosome"/>
</dbReference>
<feature type="domain" description="HTH lacI-type" evidence="4">
    <location>
        <begin position="6"/>
        <end position="60"/>
    </location>
</feature>
<dbReference type="EMBL" id="CP080507">
    <property type="protein sequence ID" value="QYM77793.1"/>
    <property type="molecule type" value="Genomic_DNA"/>
</dbReference>
<reference evidence="5" key="1">
    <citation type="submission" date="2021-08" db="EMBL/GenBank/DDBJ databases">
        <title>Genome of a novel bacterium of the phylum Verrucomicrobia, Oleiharenicola sp. KSB-15.</title>
        <authorList>
            <person name="Chung J.-H."/>
            <person name="Ahn J.-H."/>
            <person name="Yoon Y."/>
            <person name="Kim D.-Y."/>
            <person name="An S.-H."/>
            <person name="Park I."/>
            <person name="Yeon J."/>
        </authorList>
    </citation>
    <scope>NUCLEOTIDE SEQUENCE</scope>
    <source>
        <strain evidence="5">KSB-15</strain>
    </source>
</reference>
<keyword evidence="3" id="KW-0804">Transcription</keyword>
<dbReference type="GO" id="GO:0000976">
    <property type="term" value="F:transcription cis-regulatory region binding"/>
    <property type="evidence" value="ECO:0007669"/>
    <property type="project" value="TreeGrafter"/>
</dbReference>
<dbReference type="InterPro" id="IPR028082">
    <property type="entry name" value="Peripla_BP_I"/>
</dbReference>
<organism evidence="5 6">
    <name type="scientific">Horticoccus luteus</name>
    <dbReference type="NCBI Taxonomy" id="2862869"/>
    <lineage>
        <taxon>Bacteria</taxon>
        <taxon>Pseudomonadati</taxon>
        <taxon>Verrucomicrobiota</taxon>
        <taxon>Opitutia</taxon>
        <taxon>Opitutales</taxon>
        <taxon>Opitutaceae</taxon>
        <taxon>Horticoccus</taxon>
    </lineage>
</organism>
<dbReference type="Pfam" id="PF00356">
    <property type="entry name" value="LacI"/>
    <property type="match status" value="1"/>
</dbReference>
<dbReference type="AlphaFoldDB" id="A0A8F9TU28"/>
<dbReference type="PANTHER" id="PTHR30146:SF109">
    <property type="entry name" value="HTH-TYPE TRANSCRIPTIONAL REGULATOR GALS"/>
    <property type="match status" value="1"/>
</dbReference>
<dbReference type="SUPFAM" id="SSF47413">
    <property type="entry name" value="lambda repressor-like DNA-binding domains"/>
    <property type="match status" value="1"/>
</dbReference>
<dbReference type="InterPro" id="IPR000843">
    <property type="entry name" value="HTH_LacI"/>
</dbReference>
<keyword evidence="2 5" id="KW-0238">DNA-binding</keyword>